<keyword evidence="3" id="KW-0998">Cell outer membrane</keyword>
<dbReference type="SUPFAM" id="SSF103088">
    <property type="entry name" value="OmpA-like"/>
    <property type="match status" value="1"/>
</dbReference>
<evidence type="ECO:0000256" key="1">
    <source>
        <dbReference type="ARBA" id="ARBA00004442"/>
    </source>
</evidence>
<dbReference type="CDD" id="cd07185">
    <property type="entry name" value="OmpA_C-like"/>
    <property type="match status" value="1"/>
</dbReference>
<dbReference type="PROSITE" id="PS51123">
    <property type="entry name" value="OMPA_2"/>
    <property type="match status" value="1"/>
</dbReference>
<dbReference type="KEGG" id="xyk:GT347_00140"/>
<keyword evidence="7" id="KW-1185">Reference proteome</keyword>
<dbReference type="InterPro" id="IPR006665">
    <property type="entry name" value="OmpA-like"/>
</dbReference>
<proteinExistence type="predicted"/>
<evidence type="ECO:0000313" key="6">
    <source>
        <dbReference type="EMBL" id="QHJ01342.1"/>
    </source>
</evidence>
<feature type="domain" description="OmpA-like" evidence="5">
    <location>
        <begin position="89"/>
        <end position="203"/>
    </location>
</feature>
<name>A0A857JDR1_9BURK</name>
<dbReference type="GO" id="GO:0009279">
    <property type="term" value="C:cell outer membrane"/>
    <property type="evidence" value="ECO:0007669"/>
    <property type="project" value="UniProtKB-SubCell"/>
</dbReference>
<dbReference type="AlphaFoldDB" id="A0A857JDR1"/>
<dbReference type="EMBL" id="CP047650">
    <property type="protein sequence ID" value="QHJ01342.1"/>
    <property type="molecule type" value="Genomic_DNA"/>
</dbReference>
<gene>
    <name evidence="6" type="ORF">GT347_00140</name>
</gene>
<evidence type="ECO:0000256" key="2">
    <source>
        <dbReference type="ARBA" id="ARBA00023136"/>
    </source>
</evidence>
<keyword evidence="2 4" id="KW-0472">Membrane</keyword>
<dbReference type="PANTHER" id="PTHR30329">
    <property type="entry name" value="STATOR ELEMENT OF FLAGELLAR MOTOR COMPLEX"/>
    <property type="match status" value="1"/>
</dbReference>
<dbReference type="Pfam" id="PF00691">
    <property type="entry name" value="OmpA"/>
    <property type="match status" value="1"/>
</dbReference>
<protein>
    <submittedName>
        <fullName evidence="6">OmpA family protein</fullName>
    </submittedName>
</protein>
<accession>A0A857JDR1</accession>
<organism evidence="6 7">
    <name type="scientific">Xylophilus rhododendri</name>
    <dbReference type="NCBI Taxonomy" id="2697032"/>
    <lineage>
        <taxon>Bacteria</taxon>
        <taxon>Pseudomonadati</taxon>
        <taxon>Pseudomonadota</taxon>
        <taxon>Betaproteobacteria</taxon>
        <taxon>Burkholderiales</taxon>
        <taxon>Xylophilus</taxon>
    </lineage>
</organism>
<dbReference type="InterPro" id="IPR036737">
    <property type="entry name" value="OmpA-like_sf"/>
</dbReference>
<dbReference type="InterPro" id="IPR006664">
    <property type="entry name" value="OMP_bac"/>
</dbReference>
<dbReference type="InterPro" id="IPR050330">
    <property type="entry name" value="Bact_OuterMem_StrucFunc"/>
</dbReference>
<dbReference type="PRINTS" id="PR01021">
    <property type="entry name" value="OMPADOMAIN"/>
</dbReference>
<dbReference type="PANTHER" id="PTHR30329:SF21">
    <property type="entry name" value="LIPOPROTEIN YIAD-RELATED"/>
    <property type="match status" value="1"/>
</dbReference>
<evidence type="ECO:0000256" key="4">
    <source>
        <dbReference type="PROSITE-ProRule" id="PRU00473"/>
    </source>
</evidence>
<sequence length="203" mass="21517">MLAVLGLALLLGACAAKPQRGGTKVTLLPQADGTPSAVIVRSTAAGPQAVSEQRLDEPYQTAAIGPGRPIALGADKAEQVHQAYEPLFANAPPPPAKFVLYFRAGTTQLTPESQQAVQRVLAETLTRSGAEIVLIGHTDTTSSGEANDALSLRRARLVRDLFLQRGVAPALVEATGRGERELAVKTADNVDEPRNRRVEILVR</sequence>
<comment type="subcellular location">
    <subcellularLocation>
        <location evidence="1">Cell outer membrane</location>
    </subcellularLocation>
</comment>
<evidence type="ECO:0000313" key="7">
    <source>
        <dbReference type="Proteomes" id="UP000464787"/>
    </source>
</evidence>
<dbReference type="Proteomes" id="UP000464787">
    <property type="component" value="Chromosome"/>
</dbReference>
<dbReference type="Gene3D" id="3.30.1330.60">
    <property type="entry name" value="OmpA-like domain"/>
    <property type="match status" value="1"/>
</dbReference>
<reference evidence="6 7" key="1">
    <citation type="submission" date="2020-01" db="EMBL/GenBank/DDBJ databases">
        <title>Genome sequencing of strain KACC 21265.</title>
        <authorList>
            <person name="Heo J."/>
            <person name="Kim S.-J."/>
            <person name="Kim J.-S."/>
            <person name="Hong S.-B."/>
            <person name="Kwon S.-W."/>
        </authorList>
    </citation>
    <scope>NUCLEOTIDE SEQUENCE [LARGE SCALE GENOMIC DNA]</scope>
    <source>
        <strain evidence="6 7">KACC 21265</strain>
    </source>
</reference>
<evidence type="ECO:0000256" key="3">
    <source>
        <dbReference type="ARBA" id="ARBA00023237"/>
    </source>
</evidence>
<evidence type="ECO:0000259" key="5">
    <source>
        <dbReference type="PROSITE" id="PS51123"/>
    </source>
</evidence>